<dbReference type="InterPro" id="IPR050366">
    <property type="entry name" value="BP-dependent_transpt_permease"/>
</dbReference>
<dbReference type="PANTHER" id="PTHR43386:SF1">
    <property type="entry name" value="D,D-DIPEPTIDE TRANSPORT SYSTEM PERMEASE PROTEIN DDPC-RELATED"/>
    <property type="match status" value="1"/>
</dbReference>
<dbReference type="RefSeq" id="WP_208815566.1">
    <property type="nucleotide sequence ID" value="NZ_WVUH01000209.1"/>
</dbReference>
<gene>
    <name evidence="9" type="ORF">GSF22_21570</name>
</gene>
<dbReference type="Pfam" id="PF00528">
    <property type="entry name" value="BPD_transp_1"/>
    <property type="match status" value="1"/>
</dbReference>
<keyword evidence="2 7" id="KW-0813">Transport</keyword>
<evidence type="ECO:0000256" key="1">
    <source>
        <dbReference type="ARBA" id="ARBA00004651"/>
    </source>
</evidence>
<evidence type="ECO:0000256" key="3">
    <source>
        <dbReference type="ARBA" id="ARBA00022475"/>
    </source>
</evidence>
<dbReference type="Gene3D" id="1.10.3720.10">
    <property type="entry name" value="MetI-like"/>
    <property type="match status" value="1"/>
</dbReference>
<evidence type="ECO:0000313" key="9">
    <source>
        <dbReference type="EMBL" id="MBO4208579.1"/>
    </source>
</evidence>
<accession>A0ABS3VW26</accession>
<dbReference type="PANTHER" id="PTHR43386">
    <property type="entry name" value="OLIGOPEPTIDE TRANSPORT SYSTEM PERMEASE PROTEIN APPC"/>
    <property type="match status" value="1"/>
</dbReference>
<comment type="similarity">
    <text evidence="7">Belongs to the binding-protein-dependent transport system permease family.</text>
</comment>
<sequence>MTIIAPDPVTPDPKAVKALARRGWLGRLRGGRGTGRPIWRQPIAVVALTILAGWLVIALLAPVVAPYDPLAQSPDAYAPPSGTHWFGTDSLGRDVFSRVAYGARLSIPLALAIVSLALLLGGLLGLVAGYVGRFVDEALMRLTDLVFAFPQIILAMAVTAAFGPSTRNAVLALVIVSWPVYARVIRSAVLTMRGEDYLSAARLLGVGPLRALRRDVLPNSVGPAIVLATLELGNAVLLLAALSFLGLGPRPPAAEWGSMVALGSQDLSMWWVSVFPGLAILTVVLAFNVLGDTLRDRIDPRYAKGR</sequence>
<reference evidence="9 10" key="1">
    <citation type="submission" date="2019-12" db="EMBL/GenBank/DDBJ databases">
        <title>Whole genome sequencing of endophytic Actinobacterium Micromonospora sp. MPMI6T.</title>
        <authorList>
            <person name="Evv R."/>
            <person name="Podile A.R."/>
        </authorList>
    </citation>
    <scope>NUCLEOTIDE SEQUENCE [LARGE SCALE GENOMIC DNA]</scope>
    <source>
        <strain evidence="9 10">MPMI6</strain>
    </source>
</reference>
<comment type="subcellular location">
    <subcellularLocation>
        <location evidence="1 7">Cell membrane</location>
        <topology evidence="1 7">Multi-pass membrane protein</topology>
    </subcellularLocation>
</comment>
<evidence type="ECO:0000259" key="8">
    <source>
        <dbReference type="PROSITE" id="PS50928"/>
    </source>
</evidence>
<feature type="transmembrane region" description="Helical" evidence="7">
    <location>
        <begin position="268"/>
        <end position="291"/>
    </location>
</feature>
<evidence type="ECO:0000256" key="7">
    <source>
        <dbReference type="RuleBase" id="RU363032"/>
    </source>
</evidence>
<keyword evidence="3" id="KW-1003">Cell membrane</keyword>
<evidence type="ECO:0000256" key="5">
    <source>
        <dbReference type="ARBA" id="ARBA00022989"/>
    </source>
</evidence>
<feature type="transmembrane region" description="Helical" evidence="7">
    <location>
        <begin position="42"/>
        <end position="65"/>
    </location>
</feature>
<keyword evidence="5 7" id="KW-1133">Transmembrane helix</keyword>
<dbReference type="InterPro" id="IPR025966">
    <property type="entry name" value="OppC_N"/>
</dbReference>
<proteinExistence type="inferred from homology"/>
<dbReference type="SUPFAM" id="SSF161098">
    <property type="entry name" value="MetI-like"/>
    <property type="match status" value="1"/>
</dbReference>
<dbReference type="Proteomes" id="UP000823521">
    <property type="component" value="Unassembled WGS sequence"/>
</dbReference>
<name>A0ABS3VW26_MICEH</name>
<feature type="transmembrane region" description="Helical" evidence="7">
    <location>
        <begin position="142"/>
        <end position="162"/>
    </location>
</feature>
<feature type="transmembrane region" description="Helical" evidence="7">
    <location>
        <begin position="168"/>
        <end position="185"/>
    </location>
</feature>
<evidence type="ECO:0000256" key="2">
    <source>
        <dbReference type="ARBA" id="ARBA00022448"/>
    </source>
</evidence>
<dbReference type="CDD" id="cd06261">
    <property type="entry name" value="TM_PBP2"/>
    <property type="match status" value="1"/>
</dbReference>
<organism evidence="9 10">
    <name type="scientific">Micromonospora echinofusca</name>
    <dbReference type="NCBI Taxonomy" id="47858"/>
    <lineage>
        <taxon>Bacteria</taxon>
        <taxon>Bacillati</taxon>
        <taxon>Actinomycetota</taxon>
        <taxon>Actinomycetes</taxon>
        <taxon>Micromonosporales</taxon>
        <taxon>Micromonosporaceae</taxon>
        <taxon>Micromonospora</taxon>
    </lineage>
</organism>
<dbReference type="PROSITE" id="PS50928">
    <property type="entry name" value="ABC_TM1"/>
    <property type="match status" value="1"/>
</dbReference>
<comment type="caution">
    <text evidence="9">The sequence shown here is derived from an EMBL/GenBank/DDBJ whole genome shotgun (WGS) entry which is preliminary data.</text>
</comment>
<dbReference type="EMBL" id="WVUH01000209">
    <property type="protein sequence ID" value="MBO4208579.1"/>
    <property type="molecule type" value="Genomic_DNA"/>
</dbReference>
<keyword evidence="4 7" id="KW-0812">Transmembrane</keyword>
<keyword evidence="10" id="KW-1185">Reference proteome</keyword>
<feature type="transmembrane region" description="Helical" evidence="7">
    <location>
        <begin position="107"/>
        <end position="130"/>
    </location>
</feature>
<feature type="domain" description="ABC transmembrane type-1" evidence="8">
    <location>
        <begin position="103"/>
        <end position="291"/>
    </location>
</feature>
<dbReference type="InterPro" id="IPR035906">
    <property type="entry name" value="MetI-like_sf"/>
</dbReference>
<dbReference type="InterPro" id="IPR000515">
    <property type="entry name" value="MetI-like"/>
</dbReference>
<keyword evidence="6 7" id="KW-0472">Membrane</keyword>
<feature type="transmembrane region" description="Helical" evidence="7">
    <location>
        <begin position="224"/>
        <end position="248"/>
    </location>
</feature>
<evidence type="ECO:0000256" key="4">
    <source>
        <dbReference type="ARBA" id="ARBA00022692"/>
    </source>
</evidence>
<protein>
    <submittedName>
        <fullName evidence="9">ABC transporter permease subunit</fullName>
    </submittedName>
</protein>
<evidence type="ECO:0000256" key="6">
    <source>
        <dbReference type="ARBA" id="ARBA00023136"/>
    </source>
</evidence>
<evidence type="ECO:0000313" key="10">
    <source>
        <dbReference type="Proteomes" id="UP000823521"/>
    </source>
</evidence>
<dbReference type="Pfam" id="PF12911">
    <property type="entry name" value="OppC_N"/>
    <property type="match status" value="1"/>
</dbReference>